<dbReference type="EMBL" id="JAWDIE010000013">
    <property type="protein sequence ID" value="MEJ7138670.1"/>
    <property type="molecule type" value="Genomic_DNA"/>
</dbReference>
<accession>A0ACC6P368</accession>
<sequence>MTASPTPSSPSTPWWKKSVVYQIYPRSFCDSNGDGIGDLPGITQRLDHLAELGVDVVWLSPIYKSPQDDNGYDISDYRDIAPEFGTLADFDALLAAMHARGIRLVMDLVVNHSSDEHAWFQSARTRRDSPYHDYYIWAEPAPGGGPPTNWEAAFNGSVWEWNEPTGEYYLHMFSKKQPDLNWENPALRQEVYALMRFWLDRGVDGFRMDVINMISKPWRADGSLPDAPVVREGFLQPGFALTCNGPRLVEFLREMREQVLDHYDTLTVGEAPMATIEQGIALTHPENGALNMLFQFEHMDLDSQPGHSNGKWALKPLDLRDLKTTLARWQTALDGQGWNSLYLSNHDQPRPVSRFGDDRRYPVESAKMLATWLHGHQGTPYVYQGEELGMDNVAFDDIADYRDIETLNIYRVATQERGVAPRDILRSIHAKGRDNARTPMPWTGEAPGAGFTTGTPWIRLNPGFVRSNAQALRADPQSVFHYYRELIALRKSQPILTDGRFELLLAQDRHVYAYTRTLGDETWLVLCHFGGGEPEGTPRAIDGADDPTWSRWLAQGVQGTRVIGNWPGPERVALAGLTLRPWEALILALD</sequence>
<name>A0ACC6P368_9BURK</name>
<gene>
    <name evidence="1" type="ORF">RV045_09565</name>
</gene>
<protein>
    <submittedName>
        <fullName evidence="1">Alpha-glucosidase</fullName>
    </submittedName>
</protein>
<proteinExistence type="predicted"/>
<keyword evidence="2" id="KW-1185">Reference proteome</keyword>
<organism evidence="1 2">
    <name type="scientific">Amphibiibacter pelophylacis</name>
    <dbReference type="NCBI Taxonomy" id="1799477"/>
    <lineage>
        <taxon>Bacteria</taxon>
        <taxon>Pseudomonadati</taxon>
        <taxon>Pseudomonadota</taxon>
        <taxon>Betaproteobacteria</taxon>
        <taxon>Burkholderiales</taxon>
        <taxon>Sphaerotilaceae</taxon>
        <taxon>Amphibiibacter</taxon>
    </lineage>
</organism>
<evidence type="ECO:0000313" key="2">
    <source>
        <dbReference type="Proteomes" id="UP001364695"/>
    </source>
</evidence>
<reference evidence="1" key="1">
    <citation type="submission" date="2023-10" db="EMBL/GenBank/DDBJ databases">
        <title>Amphibacter perezi, gen. nov., sp. nov. a novel taxa of the family Comamonadaceae, class Betaproteobacteria isolated from the skin microbiota of Pelophylax perezi from different populations.</title>
        <authorList>
            <person name="Costa S."/>
            <person name="Proenca D.N."/>
            <person name="Lopes I."/>
            <person name="Morais P.V."/>
        </authorList>
    </citation>
    <scope>NUCLEOTIDE SEQUENCE</scope>
    <source>
        <strain evidence="1">SL12-8</strain>
    </source>
</reference>
<evidence type="ECO:0000313" key="1">
    <source>
        <dbReference type="EMBL" id="MEJ7138670.1"/>
    </source>
</evidence>
<comment type="caution">
    <text evidence="1">The sequence shown here is derived from an EMBL/GenBank/DDBJ whole genome shotgun (WGS) entry which is preliminary data.</text>
</comment>
<dbReference type="Proteomes" id="UP001364695">
    <property type="component" value="Unassembled WGS sequence"/>
</dbReference>